<proteinExistence type="predicted"/>
<accession>A0A375AD55</accession>
<evidence type="ECO:0000313" key="5">
    <source>
        <dbReference type="Proteomes" id="UP000294820"/>
    </source>
</evidence>
<evidence type="ECO:0000313" key="3">
    <source>
        <dbReference type="EMBL" id="SLM64022.1"/>
    </source>
</evidence>
<dbReference type="EMBL" id="LT615367">
    <property type="protein sequence ID" value="SLM62626.1"/>
    <property type="molecule type" value="Genomic_DNA"/>
</dbReference>
<evidence type="ECO:0000313" key="4">
    <source>
        <dbReference type="EMBL" id="SLM64476.1"/>
    </source>
</evidence>
<dbReference type="Proteomes" id="UP000294820">
    <property type="component" value="Chromosome 1"/>
</dbReference>
<keyword evidence="5" id="KW-1185">Reference proteome</keyword>
<organism evidence="3 5">
    <name type="scientific">Dickeya aquatica</name>
    <dbReference type="NCBI Taxonomy" id="1401087"/>
    <lineage>
        <taxon>Bacteria</taxon>
        <taxon>Pseudomonadati</taxon>
        <taxon>Pseudomonadota</taxon>
        <taxon>Gammaproteobacteria</taxon>
        <taxon>Enterobacterales</taxon>
        <taxon>Pectobacteriaceae</taxon>
        <taxon>Dickeya</taxon>
    </lineage>
</organism>
<sequence length="771" mass="81240">MARNLQLALTLTAKDAGSQVLRKAMADAVTATKNAERASTELATTQQKASTTGIQASRALSSEFQRVANARETLGIRSERQIQREIQQTMSAYNRLTRSGMLSANDQRRAFAAMTEQLTRLRTELNGTASAMGKFERLRNAGASAAAVAGGVAAAAAVVSQPIKNAQSYEFRLANMANTAYADRDIAGRQAGMGELDNVIRDSVKFGGGTKEGAAETLDTLLASGAVEMDSAKAMLPVLQKYSTATGTDSKDLAQIAIRLKQTFGISDKDIGKALNMAISAGQGGGFELKDMAKWLPQQLALAGSAGMKGLGDFSVLLGLNQASVITAGTKDEAGNNAVNLLQKINSQDAANAAKRIKINGKGIDLPGSIAAARSKGMNALDAFVGIVDKVVENNPEYKKLQEKLATAKGAERHEIIESMAKILEGSAVGSMVADRQALMALMAYRSNKQYAKDIAKNANAQRYLQDGETAGDKNFQLIQGTGVFKAEQLGNAADLGQIDAVKPLADVIGRISGLLTDYANEYPALTTAVSGATVGVKALAAAAAVFAGMRLLGGGKIPGITGSGGKTDGFNPMDLITGGNASGAVPVYVTNWQDQGGKDDGLLDKAKDLPGRIGKYAAYGAFALAVASIATMTTPEEEDELQNGPAKWDELKNNYGQDTIDAARKRYQPWYQVGRGYAKENEEWIKKYLADNVSDESGSWWSKPSTIGQGAGGVTSSYLMQIPQQPVATPQPQPPITHITKIELDSRVLAEAVNEYNGTQAVRGSVGGGY</sequence>
<dbReference type="AlphaFoldDB" id="A0A375AD55"/>
<dbReference type="Pfam" id="PF10145">
    <property type="entry name" value="PhageMin_Tail"/>
    <property type="match status" value="1"/>
</dbReference>
<protein>
    <submittedName>
        <fullName evidence="3">FIG035595: Phage protein</fullName>
    </submittedName>
</protein>
<dbReference type="EMBL" id="LT615367">
    <property type="protein sequence ID" value="SLM64022.1"/>
    <property type="molecule type" value="Genomic_DNA"/>
</dbReference>
<name>A0A375AD55_9GAMM</name>
<dbReference type="EMBL" id="LT615367">
    <property type="protein sequence ID" value="SLM64476.1"/>
    <property type="molecule type" value="Genomic_DNA"/>
</dbReference>
<dbReference type="KEGG" id="daq:DAQ1742_03199"/>
<dbReference type="InterPro" id="IPR010090">
    <property type="entry name" value="Phage_tape_meas"/>
</dbReference>
<evidence type="ECO:0000313" key="2">
    <source>
        <dbReference type="EMBL" id="SLM62626.1"/>
    </source>
</evidence>
<dbReference type="RefSeq" id="WP_067486442.1">
    <property type="nucleotide sequence ID" value="NZ_LT615367.1"/>
</dbReference>
<dbReference type="KEGG" id="daq:DAQ1742_01684"/>
<dbReference type="KEGG" id="daq:DAQ1742_03682"/>
<feature type="domain" description="Phage tail tape measure protein" evidence="1">
    <location>
        <begin position="210"/>
        <end position="402"/>
    </location>
</feature>
<reference evidence="3 5" key="1">
    <citation type="submission" date="2016-09" db="EMBL/GenBank/DDBJ databases">
        <authorList>
            <person name="Reverchon S."/>
            <person name="Nasser W."/>
            <person name="Leonard S."/>
            <person name="Brochier C."/>
            <person name="Duprey A."/>
        </authorList>
    </citation>
    <scope>NUCLEOTIDE SEQUENCE [LARGE SCALE GENOMIC DNA]</scope>
    <source>
        <strain evidence="3 5">174/2</strain>
    </source>
</reference>
<gene>
    <name evidence="2" type="ORF">DAQ1742_01684</name>
    <name evidence="3" type="ORF">DAQ1742_03199</name>
    <name evidence="4" type="ORF">DAQ1742_03682</name>
</gene>
<evidence type="ECO:0000259" key="1">
    <source>
        <dbReference type="Pfam" id="PF10145"/>
    </source>
</evidence>